<accession>A0A9P7FXG6</accession>
<proteinExistence type="predicted"/>
<evidence type="ECO:0000313" key="1">
    <source>
        <dbReference type="EMBL" id="KAG5639923.1"/>
    </source>
</evidence>
<dbReference type="EMBL" id="JABCKV010001670">
    <property type="protein sequence ID" value="KAG5639923.1"/>
    <property type="molecule type" value="Genomic_DNA"/>
</dbReference>
<dbReference type="AlphaFoldDB" id="A0A9P7FXG6"/>
<sequence>MSDPKFPIMPLPLLLLEEQLALLESSMLTLLSTGQTTAAALMHVLALVDLTLLMALISVTPAIVQATTITIPIPTDLANLPAFLEAYLYPFLPTIYDGACSMGHDFINACDLYVGLCPKQFSDDHITISWALTCMQQGRVAKFVACGFQFSSIKKLFQDWDQFISTFVDEFYDPNKVVNNSLVLESSAYYQNGHSINAYIDSFKMLWNRSQYLDGHHLIMKFQQGIDSCLN</sequence>
<evidence type="ECO:0000313" key="2">
    <source>
        <dbReference type="Proteomes" id="UP000775547"/>
    </source>
</evidence>
<keyword evidence="2" id="KW-1185">Reference proteome</keyword>
<reference evidence="1" key="1">
    <citation type="submission" date="2020-07" db="EMBL/GenBank/DDBJ databases">
        <authorList>
            <person name="Nieuwenhuis M."/>
            <person name="Van De Peppel L.J.J."/>
        </authorList>
    </citation>
    <scope>NUCLEOTIDE SEQUENCE</scope>
    <source>
        <strain evidence="1">AP01</strain>
        <tissue evidence="1">Mycelium</tissue>
    </source>
</reference>
<comment type="caution">
    <text evidence="1">The sequence shown here is derived from an EMBL/GenBank/DDBJ whole genome shotgun (WGS) entry which is preliminary data.</text>
</comment>
<dbReference type="Proteomes" id="UP000775547">
    <property type="component" value="Unassembled WGS sequence"/>
</dbReference>
<organism evidence="1 2">
    <name type="scientific">Asterophora parasitica</name>
    <dbReference type="NCBI Taxonomy" id="117018"/>
    <lineage>
        <taxon>Eukaryota</taxon>
        <taxon>Fungi</taxon>
        <taxon>Dikarya</taxon>
        <taxon>Basidiomycota</taxon>
        <taxon>Agaricomycotina</taxon>
        <taxon>Agaricomycetes</taxon>
        <taxon>Agaricomycetidae</taxon>
        <taxon>Agaricales</taxon>
        <taxon>Tricholomatineae</taxon>
        <taxon>Lyophyllaceae</taxon>
        <taxon>Asterophora</taxon>
    </lineage>
</organism>
<protein>
    <recommendedName>
        <fullName evidence="3">Retrotransposon gag domain-containing protein</fullName>
    </recommendedName>
</protein>
<gene>
    <name evidence="1" type="ORF">DXG03_002360</name>
</gene>
<evidence type="ECO:0008006" key="3">
    <source>
        <dbReference type="Google" id="ProtNLM"/>
    </source>
</evidence>
<name>A0A9P7FXG6_9AGAR</name>
<reference evidence="1" key="2">
    <citation type="submission" date="2021-10" db="EMBL/GenBank/DDBJ databases">
        <title>Phylogenomics reveals ancestral predisposition of the termite-cultivated fungus Termitomyces towards a domesticated lifestyle.</title>
        <authorList>
            <person name="Auxier B."/>
            <person name="Grum-Grzhimaylo A."/>
            <person name="Cardenas M.E."/>
            <person name="Lodge J.D."/>
            <person name="Laessoe T."/>
            <person name="Pedersen O."/>
            <person name="Smith M.E."/>
            <person name="Kuyper T.W."/>
            <person name="Franco-Molano E.A."/>
            <person name="Baroni T.J."/>
            <person name="Aanen D.K."/>
        </authorList>
    </citation>
    <scope>NUCLEOTIDE SEQUENCE</scope>
    <source>
        <strain evidence="1">AP01</strain>
        <tissue evidence="1">Mycelium</tissue>
    </source>
</reference>